<name>A0ABX3G5W8_9ACTN</name>
<comment type="caution">
    <text evidence="2">The sequence shown here is derived from an EMBL/GenBank/DDBJ whole genome shotgun (WGS) entry which is preliminary data.</text>
</comment>
<protein>
    <submittedName>
        <fullName evidence="2">Uncharacterized protein</fullName>
    </submittedName>
</protein>
<evidence type="ECO:0000313" key="3">
    <source>
        <dbReference type="Proteomes" id="UP000187151"/>
    </source>
</evidence>
<feature type="region of interest" description="Disordered" evidence="1">
    <location>
        <begin position="242"/>
        <end position="265"/>
    </location>
</feature>
<dbReference type="Proteomes" id="UP000187151">
    <property type="component" value="Unassembled WGS sequence"/>
</dbReference>
<dbReference type="EMBL" id="MQUR01000032">
    <property type="protein sequence ID" value="OLZ66077.1"/>
    <property type="molecule type" value="Genomic_DNA"/>
</dbReference>
<gene>
    <name evidence="2" type="ORF">AVW11_15865</name>
</gene>
<accession>A0ABX3G5W8</accession>
<reference evidence="2 3" key="1">
    <citation type="submission" date="2016-01" db="EMBL/GenBank/DDBJ databases">
        <title>Streptomyces amritsarensis strain MTCC 11845 genome sequencing and assembly.</title>
        <authorList>
            <person name="Sharma D."/>
            <person name="Nair G.R."/>
            <person name="Kaur G."/>
            <person name="Manhas R.K."/>
            <person name="Mayilraj S."/>
        </authorList>
    </citation>
    <scope>NUCLEOTIDE SEQUENCE [LARGE SCALE GENOMIC DNA]</scope>
    <source>
        <strain evidence="2 3">MTCC 11845</strain>
    </source>
</reference>
<keyword evidence="3" id="KW-1185">Reference proteome</keyword>
<sequence length="265" mass="29329">MAERAASGMLNRLRAVEWVGDWDRVLACVMSRRILMREYLRRAALWAQEYSAESAWPFFDVSEYVDPGFRLSPETAAELDAYLGRVPGSELRQTCAGAVRLAEMREQTPAAMPDLPDLYEPLVLFYERGGEFVRDDAGGLDLTGVSFRPGTPQGNLSTPPFRALGETVLDALDTTGRVSYYAADGGRAPLLRRRVVRGERHDELFGPDLRWEPTDRLPETEEAVKSAGLVPLDEIAAAELIGDAAGRASRQPAPRPCGRRGRPRP</sequence>
<organism evidence="2 3">
    <name type="scientific">Streptomyces amritsarensis</name>
    <dbReference type="NCBI Taxonomy" id="681158"/>
    <lineage>
        <taxon>Bacteria</taxon>
        <taxon>Bacillati</taxon>
        <taxon>Actinomycetota</taxon>
        <taxon>Actinomycetes</taxon>
        <taxon>Kitasatosporales</taxon>
        <taxon>Streptomycetaceae</taxon>
        <taxon>Streptomyces</taxon>
    </lineage>
</organism>
<evidence type="ECO:0000256" key="1">
    <source>
        <dbReference type="SAM" id="MobiDB-lite"/>
    </source>
</evidence>
<proteinExistence type="predicted"/>
<evidence type="ECO:0000313" key="2">
    <source>
        <dbReference type="EMBL" id="OLZ66077.1"/>
    </source>
</evidence>